<organism evidence="2 3">
    <name type="scientific">Biomphalaria glabrata</name>
    <name type="common">Bloodfluke planorb</name>
    <name type="synonym">Freshwater snail</name>
    <dbReference type="NCBI Taxonomy" id="6526"/>
    <lineage>
        <taxon>Eukaryota</taxon>
        <taxon>Metazoa</taxon>
        <taxon>Spiralia</taxon>
        <taxon>Lophotrochozoa</taxon>
        <taxon>Mollusca</taxon>
        <taxon>Gastropoda</taxon>
        <taxon>Heterobranchia</taxon>
        <taxon>Euthyneura</taxon>
        <taxon>Panpulmonata</taxon>
        <taxon>Hygrophila</taxon>
        <taxon>Lymnaeoidea</taxon>
        <taxon>Planorbidae</taxon>
        <taxon>Biomphalaria</taxon>
    </lineage>
</organism>
<reference evidence="3" key="1">
    <citation type="submission" date="2025-08" db="UniProtKB">
        <authorList>
            <consortium name="RefSeq"/>
        </authorList>
    </citation>
    <scope>IDENTIFICATION</scope>
</reference>
<dbReference type="GO" id="GO:0005829">
    <property type="term" value="C:cytosol"/>
    <property type="evidence" value="ECO:0007669"/>
    <property type="project" value="TreeGrafter"/>
</dbReference>
<dbReference type="InterPro" id="IPR050712">
    <property type="entry name" value="NAD(P)H-dep_reductase"/>
</dbReference>
<dbReference type="FunFam" id="3.40.50.360:FF:000078">
    <property type="entry name" value="Chromate reductase"/>
    <property type="match status" value="1"/>
</dbReference>
<dbReference type="GeneID" id="129923636"/>
<evidence type="ECO:0000259" key="1">
    <source>
        <dbReference type="Pfam" id="PF03358"/>
    </source>
</evidence>
<accession>A0A9W2Z944</accession>
<dbReference type="GO" id="GO:0010181">
    <property type="term" value="F:FMN binding"/>
    <property type="evidence" value="ECO:0007669"/>
    <property type="project" value="TreeGrafter"/>
</dbReference>
<dbReference type="RefSeq" id="XP_055871526.1">
    <property type="nucleotide sequence ID" value="XM_056015551.1"/>
</dbReference>
<evidence type="ECO:0000313" key="2">
    <source>
        <dbReference type="Proteomes" id="UP001165740"/>
    </source>
</evidence>
<dbReference type="PANTHER" id="PTHR30543:SF21">
    <property type="entry name" value="NAD(P)H-DEPENDENT FMN REDUCTASE LOT6"/>
    <property type="match status" value="1"/>
</dbReference>
<dbReference type="InterPro" id="IPR029039">
    <property type="entry name" value="Flavoprotein-like_sf"/>
</dbReference>
<gene>
    <name evidence="3" type="primary">LOC129923636</name>
</gene>
<feature type="domain" description="NADPH-dependent FMN reductase-like" evidence="1">
    <location>
        <begin position="31"/>
        <end position="176"/>
    </location>
</feature>
<dbReference type="Proteomes" id="UP001165740">
    <property type="component" value="Chromosome 17"/>
</dbReference>
<evidence type="ECO:0000313" key="3">
    <source>
        <dbReference type="RefSeq" id="XP_055871526.1"/>
    </source>
</evidence>
<dbReference type="OrthoDB" id="68575at2759"/>
<dbReference type="Pfam" id="PF03358">
    <property type="entry name" value="FMN_red"/>
    <property type="match status" value="1"/>
</dbReference>
<sequence>MKKGKRLKHNVRLPGLFTEQEMSGKAEKKLKVILFLGSTRDGRMGTRVARFMQKQLEVRNYNVELFDPLVLKFPLLQNPTHFYQDRTAIPPWILECEEKIKSADAYVLVSAEYYRSIPPALSNMLDHFPPSIFSYKPSAIVAYSLGIYGGVSAAMQLRPFLSELGTLSVSNMFCIPEVDKALDENGQPLNDHMEKGADVLLNQLTWTAWALKNHRDTYGTPNK</sequence>
<name>A0A9W2Z944_BIOGL</name>
<dbReference type="PANTHER" id="PTHR30543">
    <property type="entry name" value="CHROMATE REDUCTASE"/>
    <property type="match status" value="1"/>
</dbReference>
<dbReference type="SUPFAM" id="SSF52218">
    <property type="entry name" value="Flavoproteins"/>
    <property type="match status" value="1"/>
</dbReference>
<protein>
    <submittedName>
        <fullName evidence="3">Uncharacterized protein LOC129923636 isoform X1</fullName>
    </submittedName>
</protein>
<dbReference type="InterPro" id="IPR005025">
    <property type="entry name" value="FMN_Rdtase-like_dom"/>
</dbReference>
<proteinExistence type="predicted"/>
<keyword evidence="2" id="KW-1185">Reference proteome</keyword>
<dbReference type="OMA" id="AIDWHFT"/>
<dbReference type="Gene3D" id="3.40.50.360">
    <property type="match status" value="1"/>
</dbReference>
<dbReference type="AlphaFoldDB" id="A0A9W2Z944"/>
<dbReference type="GO" id="GO:0016491">
    <property type="term" value="F:oxidoreductase activity"/>
    <property type="evidence" value="ECO:0007669"/>
    <property type="project" value="InterPro"/>
</dbReference>